<organism evidence="2 3">
    <name type="scientific">Reticulomyxa filosa</name>
    <dbReference type="NCBI Taxonomy" id="46433"/>
    <lineage>
        <taxon>Eukaryota</taxon>
        <taxon>Sar</taxon>
        <taxon>Rhizaria</taxon>
        <taxon>Retaria</taxon>
        <taxon>Foraminifera</taxon>
        <taxon>Monothalamids</taxon>
        <taxon>Reticulomyxidae</taxon>
        <taxon>Reticulomyxa</taxon>
    </lineage>
</organism>
<evidence type="ECO:0000313" key="2">
    <source>
        <dbReference type="EMBL" id="ETO19533.1"/>
    </source>
</evidence>
<keyword evidence="1" id="KW-1133">Transmembrane helix</keyword>
<dbReference type="AlphaFoldDB" id="X6N0U7"/>
<proteinExistence type="predicted"/>
<feature type="transmembrane region" description="Helical" evidence="1">
    <location>
        <begin position="92"/>
        <end position="118"/>
    </location>
</feature>
<accession>X6N0U7</accession>
<dbReference type="EMBL" id="ASPP01013569">
    <property type="protein sequence ID" value="ETO19533.1"/>
    <property type="molecule type" value="Genomic_DNA"/>
</dbReference>
<comment type="caution">
    <text evidence="2">The sequence shown here is derived from an EMBL/GenBank/DDBJ whole genome shotgun (WGS) entry which is preliminary data.</text>
</comment>
<protein>
    <submittedName>
        <fullName evidence="2">Uncharacterized protein</fullName>
    </submittedName>
</protein>
<evidence type="ECO:0000313" key="3">
    <source>
        <dbReference type="Proteomes" id="UP000023152"/>
    </source>
</evidence>
<sequence length="155" mass="18342">MVFPDLSTREDLILFVCGVFGITCNSVLILDTIKNGLTFYKHKDYVVLKKRYGLITLHELVYFLGHSLSQIGYFISFQFIDIAHCKLNSSNFYLFNIPLYMSMLAGVAYLFCWCWRYWLSPQKGVKRREKKKGKKEKVKKKKKKVTLLQSMFFFF</sequence>
<reference evidence="2 3" key="1">
    <citation type="journal article" date="2013" name="Curr. Biol.">
        <title>The Genome of the Foraminiferan Reticulomyxa filosa.</title>
        <authorList>
            <person name="Glockner G."/>
            <person name="Hulsmann N."/>
            <person name="Schleicher M."/>
            <person name="Noegel A.A."/>
            <person name="Eichinger L."/>
            <person name="Gallinger C."/>
            <person name="Pawlowski J."/>
            <person name="Sierra R."/>
            <person name="Euteneuer U."/>
            <person name="Pillet L."/>
            <person name="Moustafa A."/>
            <person name="Platzer M."/>
            <person name="Groth M."/>
            <person name="Szafranski K."/>
            <person name="Schliwa M."/>
        </authorList>
    </citation>
    <scope>NUCLEOTIDE SEQUENCE [LARGE SCALE GENOMIC DNA]</scope>
</reference>
<dbReference type="Proteomes" id="UP000023152">
    <property type="component" value="Unassembled WGS sequence"/>
</dbReference>
<evidence type="ECO:0000256" key="1">
    <source>
        <dbReference type="SAM" id="Phobius"/>
    </source>
</evidence>
<feature type="transmembrane region" description="Helical" evidence="1">
    <location>
        <begin position="12"/>
        <end position="33"/>
    </location>
</feature>
<keyword evidence="3" id="KW-1185">Reference proteome</keyword>
<gene>
    <name evidence="2" type="ORF">RFI_17699</name>
</gene>
<keyword evidence="1" id="KW-0472">Membrane</keyword>
<name>X6N0U7_RETFI</name>
<keyword evidence="1" id="KW-0812">Transmembrane</keyword>
<feature type="transmembrane region" description="Helical" evidence="1">
    <location>
        <begin position="60"/>
        <end position="80"/>
    </location>
</feature>